<dbReference type="SUPFAM" id="SSF118290">
    <property type="entry name" value="WRKY DNA-binding domain"/>
    <property type="match status" value="2"/>
</dbReference>
<evidence type="ECO:0000259" key="7">
    <source>
        <dbReference type="PROSITE" id="PS50811"/>
    </source>
</evidence>
<evidence type="ECO:0000256" key="2">
    <source>
        <dbReference type="ARBA" id="ARBA00023015"/>
    </source>
</evidence>
<comment type="subcellular location">
    <subcellularLocation>
        <location evidence="1">Nucleus</location>
    </subcellularLocation>
</comment>
<keyword evidence="5" id="KW-0539">Nucleus</keyword>
<dbReference type="AlphaFoldDB" id="A0A4S4E9R5"/>
<evidence type="ECO:0000256" key="6">
    <source>
        <dbReference type="SAM" id="MobiDB-lite"/>
    </source>
</evidence>
<evidence type="ECO:0000256" key="4">
    <source>
        <dbReference type="ARBA" id="ARBA00023163"/>
    </source>
</evidence>
<reference evidence="8 9" key="1">
    <citation type="journal article" date="2018" name="Proc. Natl. Acad. Sci. U.S.A.">
        <title>Draft genome sequence of Camellia sinensis var. sinensis provides insights into the evolution of the tea genome and tea quality.</title>
        <authorList>
            <person name="Wei C."/>
            <person name="Yang H."/>
            <person name="Wang S."/>
            <person name="Zhao J."/>
            <person name="Liu C."/>
            <person name="Gao L."/>
            <person name="Xia E."/>
            <person name="Lu Y."/>
            <person name="Tai Y."/>
            <person name="She G."/>
            <person name="Sun J."/>
            <person name="Cao H."/>
            <person name="Tong W."/>
            <person name="Gao Q."/>
            <person name="Li Y."/>
            <person name="Deng W."/>
            <person name="Jiang X."/>
            <person name="Wang W."/>
            <person name="Chen Q."/>
            <person name="Zhang S."/>
            <person name="Li H."/>
            <person name="Wu J."/>
            <person name="Wang P."/>
            <person name="Li P."/>
            <person name="Shi C."/>
            <person name="Zheng F."/>
            <person name="Jian J."/>
            <person name="Huang B."/>
            <person name="Shan D."/>
            <person name="Shi M."/>
            <person name="Fang C."/>
            <person name="Yue Y."/>
            <person name="Li F."/>
            <person name="Li D."/>
            <person name="Wei S."/>
            <person name="Han B."/>
            <person name="Jiang C."/>
            <person name="Yin Y."/>
            <person name="Xia T."/>
            <person name="Zhang Z."/>
            <person name="Bennetzen J.L."/>
            <person name="Zhao S."/>
            <person name="Wan X."/>
        </authorList>
    </citation>
    <scope>NUCLEOTIDE SEQUENCE [LARGE SCALE GENOMIC DNA]</scope>
    <source>
        <strain evidence="9">cv. Shuchazao</strain>
        <tissue evidence="8">Leaf</tissue>
    </source>
</reference>
<dbReference type="EMBL" id="SDRB02006234">
    <property type="protein sequence ID" value="THG12890.1"/>
    <property type="molecule type" value="Genomic_DNA"/>
</dbReference>
<dbReference type="GO" id="GO:0003700">
    <property type="term" value="F:DNA-binding transcription factor activity"/>
    <property type="evidence" value="ECO:0007669"/>
    <property type="project" value="InterPro"/>
</dbReference>
<dbReference type="PANTHER" id="PTHR32096:SF133">
    <property type="entry name" value="WRKY TRANSCRIPTION FACTOR 41-RELATED"/>
    <property type="match status" value="1"/>
</dbReference>
<feature type="domain" description="WRKY" evidence="7">
    <location>
        <begin position="123"/>
        <end position="231"/>
    </location>
</feature>
<organism evidence="8 9">
    <name type="scientific">Camellia sinensis var. sinensis</name>
    <name type="common">China tea</name>
    <dbReference type="NCBI Taxonomy" id="542762"/>
    <lineage>
        <taxon>Eukaryota</taxon>
        <taxon>Viridiplantae</taxon>
        <taxon>Streptophyta</taxon>
        <taxon>Embryophyta</taxon>
        <taxon>Tracheophyta</taxon>
        <taxon>Spermatophyta</taxon>
        <taxon>Magnoliopsida</taxon>
        <taxon>eudicotyledons</taxon>
        <taxon>Gunneridae</taxon>
        <taxon>Pentapetalae</taxon>
        <taxon>asterids</taxon>
        <taxon>Ericales</taxon>
        <taxon>Theaceae</taxon>
        <taxon>Camellia</taxon>
    </lineage>
</organism>
<feature type="region of interest" description="Disordered" evidence="6">
    <location>
        <begin position="72"/>
        <end position="94"/>
    </location>
</feature>
<dbReference type="SMART" id="SM00774">
    <property type="entry name" value="WRKY"/>
    <property type="match status" value="1"/>
</dbReference>
<dbReference type="PROSITE" id="PS50811">
    <property type="entry name" value="WRKY"/>
    <property type="match status" value="1"/>
</dbReference>
<dbReference type="Gene3D" id="2.20.25.80">
    <property type="entry name" value="WRKY domain"/>
    <property type="match status" value="1"/>
</dbReference>
<dbReference type="InterPro" id="IPR044810">
    <property type="entry name" value="WRKY_plant"/>
</dbReference>
<dbReference type="PANTHER" id="PTHR32096">
    <property type="entry name" value="WRKY TRANSCRIPTION FACTOR 30-RELATED-RELATED"/>
    <property type="match status" value="1"/>
</dbReference>
<gene>
    <name evidence="8" type="ORF">TEA_004647</name>
</gene>
<accession>A0A4S4E9R5</accession>
<dbReference type="Proteomes" id="UP000306102">
    <property type="component" value="Unassembled WGS sequence"/>
</dbReference>
<feature type="region of interest" description="Disordered" evidence="6">
    <location>
        <begin position="244"/>
        <end position="269"/>
    </location>
</feature>
<evidence type="ECO:0000313" key="8">
    <source>
        <dbReference type="EMBL" id="THG12890.1"/>
    </source>
</evidence>
<keyword evidence="2" id="KW-0805">Transcription regulation</keyword>
<dbReference type="GO" id="GO:0005634">
    <property type="term" value="C:nucleus"/>
    <property type="evidence" value="ECO:0007669"/>
    <property type="project" value="UniProtKB-SubCell"/>
</dbReference>
<keyword evidence="4" id="KW-0804">Transcription</keyword>
<comment type="caution">
    <text evidence="8">The sequence shown here is derived from an EMBL/GenBank/DDBJ whole genome shotgun (WGS) entry which is preliminary data.</text>
</comment>
<proteinExistence type="predicted"/>
<dbReference type="InterPro" id="IPR036576">
    <property type="entry name" value="WRKY_dom_sf"/>
</dbReference>
<keyword evidence="3" id="KW-0238">DNA-binding</keyword>
<dbReference type="GO" id="GO:0000976">
    <property type="term" value="F:transcription cis-regulatory region binding"/>
    <property type="evidence" value="ECO:0007669"/>
    <property type="project" value="TreeGrafter"/>
</dbReference>
<protein>
    <recommendedName>
        <fullName evidence="7">WRKY domain-containing protein</fullName>
    </recommendedName>
</protein>
<evidence type="ECO:0000313" key="9">
    <source>
        <dbReference type="Proteomes" id="UP000306102"/>
    </source>
</evidence>
<evidence type="ECO:0000256" key="1">
    <source>
        <dbReference type="ARBA" id="ARBA00004123"/>
    </source>
</evidence>
<sequence>MEKLMTWEQERLINELNQGRELTKQLKNHLDPSASPESREFLIQKILSCYERSISMLNWGALVGELHKVDGTSETPQSQLAGHGSPMTDASDKDFKDQCHRDVYKKRKTLPRWTQQVSVCSGTGLGALDDGYCWRKYGQKDILGANFPRQKSENKKDAKKGPFSDVEKMLGTRIHLSIIALAYRQLPPCPLAPRAYYRCTHRNAQGCLATKQVQRSDEDSSIFEITYRGRHTCIQTSQVTPSLAPIRKDCPKQNKYQPQPHQEEENQSCEFETEKVKTAELGIVKENFPSFSFPSAETESENVETNIFPDSLKEKNFLASDSPAFVSPETSESDYFSMLPIQMENFEFFQNLRHSESDLAEIMSARTSVSNSPTIAADLDFPLGFDFDPNFTFDTSEFFA</sequence>
<dbReference type="InterPro" id="IPR003657">
    <property type="entry name" value="WRKY_dom"/>
</dbReference>
<evidence type="ECO:0000256" key="3">
    <source>
        <dbReference type="ARBA" id="ARBA00023125"/>
    </source>
</evidence>
<dbReference type="Pfam" id="PF03106">
    <property type="entry name" value="WRKY"/>
    <property type="match status" value="2"/>
</dbReference>
<keyword evidence="9" id="KW-1185">Reference proteome</keyword>
<evidence type="ECO:0000256" key="5">
    <source>
        <dbReference type="ARBA" id="ARBA00023242"/>
    </source>
</evidence>
<name>A0A4S4E9R5_CAMSN</name>